<gene>
    <name evidence="1" type="ORF">DERYTH_LOCUS18826</name>
</gene>
<reference evidence="1" key="1">
    <citation type="submission" date="2021-06" db="EMBL/GenBank/DDBJ databases">
        <authorList>
            <person name="Kallberg Y."/>
            <person name="Tangrot J."/>
            <person name="Rosling A."/>
        </authorList>
    </citation>
    <scope>NUCLEOTIDE SEQUENCE</scope>
    <source>
        <strain evidence="1">MA453B</strain>
    </source>
</reference>
<organism evidence="1 2">
    <name type="scientific">Dentiscutata erythropus</name>
    <dbReference type="NCBI Taxonomy" id="1348616"/>
    <lineage>
        <taxon>Eukaryota</taxon>
        <taxon>Fungi</taxon>
        <taxon>Fungi incertae sedis</taxon>
        <taxon>Mucoromycota</taxon>
        <taxon>Glomeromycotina</taxon>
        <taxon>Glomeromycetes</taxon>
        <taxon>Diversisporales</taxon>
        <taxon>Gigasporaceae</taxon>
        <taxon>Dentiscutata</taxon>
    </lineage>
</organism>
<comment type="caution">
    <text evidence="1">The sequence shown here is derived from an EMBL/GenBank/DDBJ whole genome shotgun (WGS) entry which is preliminary data.</text>
</comment>
<dbReference type="Proteomes" id="UP000789405">
    <property type="component" value="Unassembled WGS sequence"/>
</dbReference>
<dbReference type="AlphaFoldDB" id="A0A9N9JCP9"/>
<dbReference type="OrthoDB" id="10392135at2759"/>
<sequence length="125" mass="14810">MIEDNKINEFTLSFPHVIDKYLPEITYKKELKLTITDKIGRRLDDIKKTHLFSETAANQFAYRKFMELLPEIMDGKRINFLSLWLKMVTNVEQERTRLKIRSLDSDNIAFLISEELLNVPEYANV</sequence>
<accession>A0A9N9JCP9</accession>
<evidence type="ECO:0000313" key="1">
    <source>
        <dbReference type="EMBL" id="CAG8772581.1"/>
    </source>
</evidence>
<protein>
    <submittedName>
        <fullName evidence="1">3185_t:CDS:1</fullName>
    </submittedName>
</protein>
<proteinExistence type="predicted"/>
<name>A0A9N9JCP9_9GLOM</name>
<keyword evidence="2" id="KW-1185">Reference proteome</keyword>
<dbReference type="EMBL" id="CAJVPY010019701">
    <property type="protein sequence ID" value="CAG8772581.1"/>
    <property type="molecule type" value="Genomic_DNA"/>
</dbReference>
<evidence type="ECO:0000313" key="2">
    <source>
        <dbReference type="Proteomes" id="UP000789405"/>
    </source>
</evidence>